<accession>A0AB34JAR5</accession>
<feature type="compositionally biased region" description="Low complexity" evidence="1">
    <location>
        <begin position="23"/>
        <end position="38"/>
    </location>
</feature>
<evidence type="ECO:0000313" key="5">
    <source>
        <dbReference type="Proteomes" id="UP001515480"/>
    </source>
</evidence>
<dbReference type="PANTHER" id="PTHR47032">
    <property type="entry name" value="UDP-D-XYLOSE:L-FUCOSE ALPHA-1,3-D-XYLOSYLTRANSFERASE-RELATED"/>
    <property type="match status" value="1"/>
</dbReference>
<dbReference type="AlphaFoldDB" id="A0AB34JAR5"/>
<comment type="caution">
    <text evidence="4">The sequence shown here is derived from an EMBL/GenBank/DDBJ whole genome shotgun (WGS) entry which is preliminary data.</text>
</comment>
<evidence type="ECO:0000256" key="2">
    <source>
        <dbReference type="SAM" id="SignalP"/>
    </source>
</evidence>
<evidence type="ECO:0000256" key="1">
    <source>
        <dbReference type="SAM" id="MobiDB-lite"/>
    </source>
</evidence>
<feature type="chain" id="PRO_5044318949" description="Nucleotide-diphospho-sugar transferase domain-containing protein" evidence="2">
    <location>
        <begin position="25"/>
        <end position="605"/>
    </location>
</feature>
<protein>
    <recommendedName>
        <fullName evidence="3">Nucleotide-diphospho-sugar transferase domain-containing protein</fullName>
    </recommendedName>
</protein>
<organism evidence="4 5">
    <name type="scientific">Prymnesium parvum</name>
    <name type="common">Toxic golden alga</name>
    <dbReference type="NCBI Taxonomy" id="97485"/>
    <lineage>
        <taxon>Eukaryota</taxon>
        <taxon>Haptista</taxon>
        <taxon>Haptophyta</taxon>
        <taxon>Prymnesiophyceae</taxon>
        <taxon>Prymnesiales</taxon>
        <taxon>Prymnesiaceae</taxon>
        <taxon>Prymnesium</taxon>
    </lineage>
</organism>
<sequence>MPPARTRATRLALLLLLTRAGASADDASPSGRALAPAQKRLRRAARRSSPSDEISYGLPPDLGARWRIRLVESGRYFYRHEASVIASAAFFSLFELRATGDGSHMIADHAGNWLHAPRLPASHAQLALLPSAPPAPPGVDAAVGALPPDELQRWWLHEHPSGAYALSLEQAGGRVLCQDGANPLSVVTSVVGAPRATWWGSAASGGEVNASCLFELQRVIAPTEERAREKETPAVDRAVAFKRRVQQSITRVAGRDFVLVTYHNIGMIDWATLFWGWLDRSGVKRFMLLELDGLTCDASRALNASIAFECVNGYDLMLPKAYTAIKKASALQDWGTDSDSGYFKFLRWKLRIVELICLNGADVLMADVDVLVLSPRFFHRLARSEYDLTISSDARHGIYNDNRMCPCSHPMYQKYAADWVCAGLFYLRSTPASLWFIREVQVLMDEFIITDQDAIQAVLTGHTQVAIPMMRLNKSAAAGGGERYRPSSAWLKPMWIEGLARGSNLRNMRGIQPLNTPMKEAMWNSYQKMMGERRFTWSIAPYKTFGNGPQLVDHWETLFSRGMNETTHSFLSIHANCNTKAWLAADVKAASFLLHPAKQWQRNER</sequence>
<dbReference type="Pfam" id="PF03407">
    <property type="entry name" value="Nucleotid_trans"/>
    <property type="match status" value="1"/>
</dbReference>
<feature type="domain" description="Nucleotide-diphospho-sugar transferase" evidence="3">
    <location>
        <begin position="339"/>
        <end position="545"/>
    </location>
</feature>
<dbReference type="InterPro" id="IPR005069">
    <property type="entry name" value="Nucl-diP-sugar_transferase"/>
</dbReference>
<dbReference type="GO" id="GO:0016757">
    <property type="term" value="F:glycosyltransferase activity"/>
    <property type="evidence" value="ECO:0007669"/>
    <property type="project" value="TreeGrafter"/>
</dbReference>
<dbReference type="EMBL" id="JBGBPQ010000011">
    <property type="protein sequence ID" value="KAL1515492.1"/>
    <property type="molecule type" value="Genomic_DNA"/>
</dbReference>
<keyword evidence="2" id="KW-0732">Signal</keyword>
<evidence type="ECO:0000259" key="3">
    <source>
        <dbReference type="Pfam" id="PF03407"/>
    </source>
</evidence>
<feature type="signal peptide" evidence="2">
    <location>
        <begin position="1"/>
        <end position="24"/>
    </location>
</feature>
<evidence type="ECO:0000313" key="4">
    <source>
        <dbReference type="EMBL" id="KAL1515492.1"/>
    </source>
</evidence>
<dbReference type="PANTHER" id="PTHR47032:SF1">
    <property type="entry name" value="UDP-D-XYLOSE:L-FUCOSE ALPHA-1,3-D-XYLOSYLTRANSFERASE-RELATED"/>
    <property type="match status" value="1"/>
</dbReference>
<dbReference type="GO" id="GO:0005794">
    <property type="term" value="C:Golgi apparatus"/>
    <property type="evidence" value="ECO:0007669"/>
    <property type="project" value="TreeGrafter"/>
</dbReference>
<proteinExistence type="predicted"/>
<name>A0AB34JAR5_PRYPA</name>
<dbReference type="InterPro" id="IPR052636">
    <property type="entry name" value="UDP-D-xylose:L-fucose_XylT"/>
</dbReference>
<dbReference type="Proteomes" id="UP001515480">
    <property type="component" value="Unassembled WGS sequence"/>
</dbReference>
<gene>
    <name evidence="4" type="ORF">AB1Y20_002116</name>
</gene>
<keyword evidence="5" id="KW-1185">Reference proteome</keyword>
<feature type="region of interest" description="Disordered" evidence="1">
    <location>
        <begin position="23"/>
        <end position="54"/>
    </location>
</feature>
<reference evidence="4 5" key="1">
    <citation type="journal article" date="2024" name="Science">
        <title>Giant polyketide synthase enzymes in the biosynthesis of giant marine polyether toxins.</title>
        <authorList>
            <person name="Fallon T.R."/>
            <person name="Shende V.V."/>
            <person name="Wierzbicki I.H."/>
            <person name="Pendleton A.L."/>
            <person name="Watervoot N.F."/>
            <person name="Auber R.P."/>
            <person name="Gonzalez D.J."/>
            <person name="Wisecaver J.H."/>
            <person name="Moore B.S."/>
        </authorList>
    </citation>
    <scope>NUCLEOTIDE SEQUENCE [LARGE SCALE GENOMIC DNA]</scope>
    <source>
        <strain evidence="4 5">12B1</strain>
    </source>
</reference>